<reference evidence="1" key="1">
    <citation type="submission" date="2022-10" db="EMBL/GenBank/DDBJ databases">
        <title>Culturing micro-colonial fungi from biological soil crusts in the Mojave desert and describing Neophaeococcomyces mojavensis, and introducing the new genera and species Taxawa tesnikishii.</title>
        <authorList>
            <person name="Kurbessoian T."/>
            <person name="Stajich J.E."/>
        </authorList>
    </citation>
    <scope>NUCLEOTIDE SEQUENCE</scope>
    <source>
        <strain evidence="1">JES_112</strain>
    </source>
</reference>
<evidence type="ECO:0000313" key="1">
    <source>
        <dbReference type="EMBL" id="KAJ9663837.1"/>
    </source>
</evidence>
<gene>
    <name evidence="1" type="ORF">H2198_000597</name>
</gene>
<name>A0ACC3AJB6_9EURO</name>
<keyword evidence="2" id="KW-1185">Reference proteome</keyword>
<accession>A0ACC3AJB6</accession>
<organism evidence="1 2">
    <name type="scientific">Neophaeococcomyces mojaviensis</name>
    <dbReference type="NCBI Taxonomy" id="3383035"/>
    <lineage>
        <taxon>Eukaryota</taxon>
        <taxon>Fungi</taxon>
        <taxon>Dikarya</taxon>
        <taxon>Ascomycota</taxon>
        <taxon>Pezizomycotina</taxon>
        <taxon>Eurotiomycetes</taxon>
        <taxon>Chaetothyriomycetidae</taxon>
        <taxon>Chaetothyriales</taxon>
        <taxon>Chaetothyriales incertae sedis</taxon>
        <taxon>Neophaeococcomyces</taxon>
    </lineage>
</organism>
<protein>
    <submittedName>
        <fullName evidence="1">Uncharacterized protein</fullName>
    </submittedName>
</protein>
<dbReference type="Proteomes" id="UP001172386">
    <property type="component" value="Unassembled WGS sequence"/>
</dbReference>
<sequence length="195" mass="22681">MTHWYGLPQEIKQIIIRYVSNAESVIYVPRDRRLKVDRMYNKSNNFHDILLVSKVFSTADEFTLAILGIAKLTFGCYNELRRFMADVKPTVKQCVRRIHLRRAVIKYELDPVTDSFDGFSSIEKKFSATFPELQQIYISMPEYCADIGKYSRPLNLGPTEKENNATVEYTFDQENVQRLFSSNRGQKHCLTPPPV</sequence>
<dbReference type="EMBL" id="JAPDRQ010000006">
    <property type="protein sequence ID" value="KAJ9663837.1"/>
    <property type="molecule type" value="Genomic_DNA"/>
</dbReference>
<proteinExistence type="predicted"/>
<evidence type="ECO:0000313" key="2">
    <source>
        <dbReference type="Proteomes" id="UP001172386"/>
    </source>
</evidence>
<comment type="caution">
    <text evidence="1">The sequence shown here is derived from an EMBL/GenBank/DDBJ whole genome shotgun (WGS) entry which is preliminary data.</text>
</comment>